<sequence>MYSFVSGKNDLVSAKSRSDGNKLFTVKTHNASVHYEILQLYNDSIACAPAGSETLAAAYANKAAILLHIRKFRECITQVDKAFKITTSSSLKVKLLCRRVQCLTALGSPDDTKYLEKVRFWLNKVDGGMKKEALIKLMSKSELVVQNKRDQNSMKMEKKNAKSMKTIAEAEERKDFVEIAYSGKHGSHLIASKDIRPGEILLVEKSLSIINPAQKFAYCGHCSSFLWDLVPCDFCSSVCFCSEQCKTEAWQYYHDVECSIMPHSSLLHVPTRGPYSQLGLRILIMALKQSGNITNLKNSIK</sequence>
<protein>
    <submittedName>
        <fullName evidence="1">Uncharacterized protein</fullName>
    </submittedName>
</protein>
<comment type="caution">
    <text evidence="1">The sequence shown here is derived from an EMBL/GenBank/DDBJ whole genome shotgun (WGS) entry which is preliminary data.</text>
</comment>
<proteinExistence type="predicted"/>
<dbReference type="Proteomes" id="UP001239111">
    <property type="component" value="Chromosome 2"/>
</dbReference>
<gene>
    <name evidence="1" type="ORF">QAD02_015051</name>
</gene>
<name>A0ACC2P9K4_9HYME</name>
<dbReference type="EMBL" id="CM056742">
    <property type="protein sequence ID" value="KAJ8679264.1"/>
    <property type="molecule type" value="Genomic_DNA"/>
</dbReference>
<keyword evidence="2" id="KW-1185">Reference proteome</keyword>
<reference evidence="1" key="1">
    <citation type="submission" date="2023-04" db="EMBL/GenBank/DDBJ databases">
        <title>A chromosome-level genome assembly of the parasitoid wasp Eretmocerus hayati.</title>
        <authorList>
            <person name="Zhong Y."/>
            <person name="Liu S."/>
            <person name="Liu Y."/>
        </authorList>
    </citation>
    <scope>NUCLEOTIDE SEQUENCE</scope>
    <source>
        <strain evidence="1">ZJU_SS_LIU_2023</strain>
    </source>
</reference>
<evidence type="ECO:0000313" key="2">
    <source>
        <dbReference type="Proteomes" id="UP001239111"/>
    </source>
</evidence>
<organism evidence="1 2">
    <name type="scientific">Eretmocerus hayati</name>
    <dbReference type="NCBI Taxonomy" id="131215"/>
    <lineage>
        <taxon>Eukaryota</taxon>
        <taxon>Metazoa</taxon>
        <taxon>Ecdysozoa</taxon>
        <taxon>Arthropoda</taxon>
        <taxon>Hexapoda</taxon>
        <taxon>Insecta</taxon>
        <taxon>Pterygota</taxon>
        <taxon>Neoptera</taxon>
        <taxon>Endopterygota</taxon>
        <taxon>Hymenoptera</taxon>
        <taxon>Apocrita</taxon>
        <taxon>Proctotrupomorpha</taxon>
        <taxon>Chalcidoidea</taxon>
        <taxon>Aphelinidae</taxon>
        <taxon>Aphelininae</taxon>
        <taxon>Eretmocerus</taxon>
    </lineage>
</organism>
<accession>A0ACC2P9K4</accession>
<evidence type="ECO:0000313" key="1">
    <source>
        <dbReference type="EMBL" id="KAJ8679264.1"/>
    </source>
</evidence>